<dbReference type="PRINTS" id="PR00457">
    <property type="entry name" value="ANPEROXIDASE"/>
</dbReference>
<dbReference type="InterPro" id="IPR037120">
    <property type="entry name" value="Haem_peroxidase_sf_animal"/>
</dbReference>
<name>A0AA89C2V0_PINIB</name>
<dbReference type="AlphaFoldDB" id="A0AA89C2V0"/>
<keyword evidence="4" id="KW-0325">Glycoprotein</keyword>
<organism evidence="7 8">
    <name type="scientific">Pinctada imbricata</name>
    <name type="common">Atlantic pearl-oyster</name>
    <name type="synonym">Pinctada martensii</name>
    <dbReference type="NCBI Taxonomy" id="66713"/>
    <lineage>
        <taxon>Eukaryota</taxon>
        <taxon>Metazoa</taxon>
        <taxon>Spiralia</taxon>
        <taxon>Lophotrochozoa</taxon>
        <taxon>Mollusca</taxon>
        <taxon>Bivalvia</taxon>
        <taxon>Autobranchia</taxon>
        <taxon>Pteriomorphia</taxon>
        <taxon>Pterioida</taxon>
        <taxon>Pterioidea</taxon>
        <taxon>Pteriidae</taxon>
        <taxon>Pinctada</taxon>
    </lineage>
</organism>
<evidence type="ECO:0000256" key="2">
    <source>
        <dbReference type="ARBA" id="ARBA00022525"/>
    </source>
</evidence>
<evidence type="ECO:0008006" key="9">
    <source>
        <dbReference type="Google" id="ProtNLM"/>
    </source>
</evidence>
<reference evidence="7" key="1">
    <citation type="submission" date="2019-08" db="EMBL/GenBank/DDBJ databases">
        <title>The improved chromosome-level genome for the pearl oyster Pinctada fucata martensii using PacBio sequencing and Hi-C.</title>
        <authorList>
            <person name="Zheng Z."/>
        </authorList>
    </citation>
    <scope>NUCLEOTIDE SEQUENCE</scope>
    <source>
        <strain evidence="7">ZZ-2019</strain>
        <tissue evidence="7">Adductor muscle</tissue>
    </source>
</reference>
<keyword evidence="5" id="KW-0479">Metal-binding</keyword>
<dbReference type="GO" id="GO:0020037">
    <property type="term" value="F:heme binding"/>
    <property type="evidence" value="ECO:0007669"/>
    <property type="project" value="InterPro"/>
</dbReference>
<feature type="binding site" description="axial binding residue" evidence="5">
    <location>
        <position position="693"/>
    </location>
    <ligand>
        <name>heme b</name>
        <dbReference type="ChEBI" id="CHEBI:60344"/>
    </ligand>
    <ligandPart>
        <name>Fe</name>
        <dbReference type="ChEBI" id="CHEBI:18248"/>
    </ligandPart>
</feature>
<dbReference type="PANTHER" id="PTHR11475">
    <property type="entry name" value="OXIDASE/PEROXIDASE"/>
    <property type="match status" value="1"/>
</dbReference>
<feature type="region of interest" description="Disordered" evidence="6">
    <location>
        <begin position="267"/>
        <end position="289"/>
    </location>
</feature>
<evidence type="ECO:0000256" key="5">
    <source>
        <dbReference type="PIRSR" id="PIRSR619791-2"/>
    </source>
</evidence>
<dbReference type="PANTHER" id="PTHR11475:SF4">
    <property type="entry name" value="CHORION PEROXIDASE"/>
    <property type="match status" value="1"/>
</dbReference>
<comment type="subcellular location">
    <subcellularLocation>
        <location evidence="1">Secreted</location>
    </subcellularLocation>
</comment>
<dbReference type="FunFam" id="1.10.640.10:FF:000003">
    <property type="entry name" value="chorion peroxidase"/>
    <property type="match status" value="1"/>
</dbReference>
<keyword evidence="2" id="KW-0964">Secreted</keyword>
<feature type="region of interest" description="Disordered" evidence="6">
    <location>
        <begin position="191"/>
        <end position="217"/>
    </location>
</feature>
<dbReference type="GO" id="GO:0005576">
    <property type="term" value="C:extracellular region"/>
    <property type="evidence" value="ECO:0007669"/>
    <property type="project" value="UniProtKB-SubCell"/>
</dbReference>
<evidence type="ECO:0000313" key="8">
    <source>
        <dbReference type="Proteomes" id="UP001186944"/>
    </source>
</evidence>
<evidence type="ECO:0000256" key="3">
    <source>
        <dbReference type="ARBA" id="ARBA00022729"/>
    </source>
</evidence>
<protein>
    <recommendedName>
        <fullName evidence="9">Chorion peroxidase</fullName>
    </recommendedName>
</protein>
<dbReference type="PROSITE" id="PS50292">
    <property type="entry name" value="PEROXIDASE_3"/>
    <property type="match status" value="1"/>
</dbReference>
<dbReference type="InterPro" id="IPR019791">
    <property type="entry name" value="Haem_peroxidase_animal"/>
</dbReference>
<dbReference type="Gene3D" id="1.10.640.10">
    <property type="entry name" value="Haem peroxidase domain superfamily, animal type"/>
    <property type="match status" value="1"/>
</dbReference>
<dbReference type="InterPro" id="IPR010255">
    <property type="entry name" value="Haem_peroxidase_sf"/>
</dbReference>
<dbReference type="EMBL" id="VSWD01000009">
    <property type="protein sequence ID" value="KAK3092471.1"/>
    <property type="molecule type" value="Genomic_DNA"/>
</dbReference>
<proteinExistence type="predicted"/>
<gene>
    <name evidence="7" type="ORF">FSP39_003219</name>
</gene>
<keyword evidence="3" id="KW-0732">Signal</keyword>
<evidence type="ECO:0000256" key="1">
    <source>
        <dbReference type="ARBA" id="ARBA00004613"/>
    </source>
</evidence>
<evidence type="ECO:0000313" key="7">
    <source>
        <dbReference type="EMBL" id="KAK3092471.1"/>
    </source>
</evidence>
<dbReference type="GO" id="GO:0004601">
    <property type="term" value="F:peroxidase activity"/>
    <property type="evidence" value="ECO:0007669"/>
    <property type="project" value="InterPro"/>
</dbReference>
<feature type="compositionally biased region" description="Polar residues" evidence="6">
    <location>
        <begin position="277"/>
        <end position="289"/>
    </location>
</feature>
<dbReference type="Pfam" id="PF03098">
    <property type="entry name" value="An_peroxidase"/>
    <property type="match status" value="1"/>
</dbReference>
<feature type="compositionally biased region" description="Polar residues" evidence="6">
    <location>
        <begin position="199"/>
        <end position="211"/>
    </location>
</feature>
<sequence>MRTYSYRPIIIEASENPLFSSKTSNLPPSSASTPDLQLFFSRVTKVPFTFMETSEIQSSSSSYHYSSSGHIDERTEISLTHSAIPTKNNDPLRNMGYLGSQNSDYFPERNRYKVKSNQNDIPDQGNGFNFLTFLKSLASQRTIIKQEPDDKTRGYINRKFDSRKVKVDLNTNSGYEDPESYGEALTNSIDSTLGKEESPGSNGNATKNDSYSPKLRSDKSLGTIPLFLKGNTFEDSNFSNRIKTGTGKGKPVVKSLLKDYRKISVISGNGGKKDQNKQNLTNANSTDSAKSASMEYITGKYSRGNDLENTSNKSDLMTFSSGYLKSFQRLVSNSKLKRPVDQDIMGDMWLLWNQEVQHFCTVQRTYNCYPDYPYRTIDGSCNNLDHPDWGQSFQPQRRLLPPAYDDVLNAPRTKGQDGHQLPDVRELSNWLFRSNDKPRHHPNHTVMVMAWGQFLDHDMVSTPLSKEEDGSKIDCCLNSENREECFPIKIPADDGYFRNKSCMNFVRSAAAVQCMPAIREQVNAVTSYIDASNVYGSTSEEMWALREGTGGMLKVSRGNLLPKWEDTKCDLRSPHLGTFCMLAGDKRANVVPNLSALHIAFVREHNRIAKKLAEVNPDWSGDDEKLFQEARKIVGAYMQHITYDEYLPTVLNRDTLGKFFLNIKNDSDPNVYYSKTDASITNAFAAASFRFGHSQISSHQGFMNRIGNMTKVLPIEDCYNNPELLEKEDCKHSCPRIARWMTTDTCTMADSTFETGVRDKLFMDKHGKSFDLPAINIQRGRDHGIPSYNTWRKFLGLTEIKSFDPDKSYGLVNHYPHTASILSQVYRHVDDIDLYVGAMTERHMEGASVGPTFDRLIADQFRTLKEGDRFWFENNQFSREQIRSIKEVKLAKILCQNMEVENIQPQVMFIPNQSRCFCRIRIQEDYKREGRSFKRESLTGLTSLRLSRALGTISRSWSEH</sequence>
<keyword evidence="8" id="KW-1185">Reference proteome</keyword>
<keyword evidence="5" id="KW-0349">Heme</keyword>
<dbReference type="GO" id="GO:0046872">
    <property type="term" value="F:metal ion binding"/>
    <property type="evidence" value="ECO:0007669"/>
    <property type="project" value="UniProtKB-KW"/>
</dbReference>
<accession>A0AA89C2V0</accession>
<evidence type="ECO:0000256" key="4">
    <source>
        <dbReference type="ARBA" id="ARBA00023180"/>
    </source>
</evidence>
<evidence type="ECO:0000256" key="6">
    <source>
        <dbReference type="SAM" id="MobiDB-lite"/>
    </source>
</evidence>
<dbReference type="CDD" id="cd09823">
    <property type="entry name" value="peroxinectin_like"/>
    <property type="match status" value="1"/>
</dbReference>
<dbReference type="SUPFAM" id="SSF48113">
    <property type="entry name" value="Heme-dependent peroxidases"/>
    <property type="match status" value="1"/>
</dbReference>
<dbReference type="Proteomes" id="UP001186944">
    <property type="component" value="Unassembled WGS sequence"/>
</dbReference>
<dbReference type="GO" id="GO:0006979">
    <property type="term" value="P:response to oxidative stress"/>
    <property type="evidence" value="ECO:0007669"/>
    <property type="project" value="InterPro"/>
</dbReference>
<keyword evidence="5" id="KW-0408">Iron</keyword>
<comment type="caution">
    <text evidence="7">The sequence shown here is derived from an EMBL/GenBank/DDBJ whole genome shotgun (WGS) entry which is preliminary data.</text>
</comment>